<evidence type="ECO:0000313" key="1">
    <source>
        <dbReference type="EMBL" id="KAF2544600.1"/>
    </source>
</evidence>
<sequence length="70" mass="8039">MTDKIRSLEKLMPSLRWMPLESIRLPSQTGRNRKYQSAQISDETTDSSGHCVFSRFTSRALHARCLCPLV</sequence>
<comment type="caution">
    <text evidence="1">The sequence shown here is derived from an EMBL/GenBank/DDBJ whole genome shotgun (WGS) entry which is preliminary data.</text>
</comment>
<proteinExistence type="predicted"/>
<accession>A0A3N6QHA6</accession>
<gene>
    <name evidence="1" type="ORF">F2Q68_00032043</name>
</gene>
<protein>
    <submittedName>
        <fullName evidence="1">Uncharacterized protein</fullName>
    </submittedName>
</protein>
<dbReference type="Proteomes" id="UP000712281">
    <property type="component" value="Unassembled WGS sequence"/>
</dbReference>
<organism evidence="1 2">
    <name type="scientific">Brassica cretica</name>
    <name type="common">Mustard</name>
    <dbReference type="NCBI Taxonomy" id="69181"/>
    <lineage>
        <taxon>Eukaryota</taxon>
        <taxon>Viridiplantae</taxon>
        <taxon>Streptophyta</taxon>
        <taxon>Embryophyta</taxon>
        <taxon>Tracheophyta</taxon>
        <taxon>Spermatophyta</taxon>
        <taxon>Magnoliopsida</taxon>
        <taxon>eudicotyledons</taxon>
        <taxon>Gunneridae</taxon>
        <taxon>Pentapetalae</taxon>
        <taxon>rosids</taxon>
        <taxon>malvids</taxon>
        <taxon>Brassicales</taxon>
        <taxon>Brassicaceae</taxon>
        <taxon>Brassiceae</taxon>
        <taxon>Brassica</taxon>
    </lineage>
</organism>
<name>A0A3N6QHA6_BRACR</name>
<evidence type="ECO:0000313" key="2">
    <source>
        <dbReference type="Proteomes" id="UP000712281"/>
    </source>
</evidence>
<dbReference type="AlphaFoldDB" id="A0A3N6QHA6"/>
<dbReference type="EMBL" id="QGKW02002005">
    <property type="protein sequence ID" value="KAF2544600.1"/>
    <property type="molecule type" value="Genomic_DNA"/>
</dbReference>
<reference evidence="1" key="1">
    <citation type="submission" date="2019-12" db="EMBL/GenBank/DDBJ databases">
        <title>Genome sequencing and annotation of Brassica cretica.</title>
        <authorList>
            <person name="Studholme D.J."/>
            <person name="Sarris P.F."/>
        </authorList>
    </citation>
    <scope>NUCLEOTIDE SEQUENCE</scope>
    <source>
        <strain evidence="1">PFS-001/15</strain>
        <tissue evidence="1">Leaf</tissue>
    </source>
</reference>